<keyword evidence="5" id="KW-1185">Reference proteome</keyword>
<evidence type="ECO:0000256" key="1">
    <source>
        <dbReference type="ARBA" id="ARBA00039547"/>
    </source>
</evidence>
<dbReference type="InterPro" id="IPR035963">
    <property type="entry name" value="FERM_2"/>
</dbReference>
<dbReference type="InterPro" id="IPR019749">
    <property type="entry name" value="Band_41_domain"/>
</dbReference>
<dbReference type="CDD" id="cd14473">
    <property type="entry name" value="FERM_B-lobe"/>
    <property type="match status" value="1"/>
</dbReference>
<dbReference type="PANTHER" id="PTHR13283">
    <property type="entry name" value="KREV INTERACTION TRAPPED 1-RELATED"/>
    <property type="match status" value="1"/>
</dbReference>
<feature type="compositionally biased region" description="Basic and acidic residues" evidence="2">
    <location>
        <begin position="1"/>
        <end position="16"/>
    </location>
</feature>
<dbReference type="SUPFAM" id="SSF47031">
    <property type="entry name" value="Second domain of FERM"/>
    <property type="match status" value="1"/>
</dbReference>
<dbReference type="InterPro" id="IPR014352">
    <property type="entry name" value="FERM/acyl-CoA-bd_prot_sf"/>
</dbReference>
<dbReference type="Gene3D" id="1.20.80.10">
    <property type="match status" value="1"/>
</dbReference>
<dbReference type="Proteomes" id="UP001642540">
    <property type="component" value="Unassembled WGS sequence"/>
</dbReference>
<organism evidence="4 5">
    <name type="scientific">Orchesella dallaii</name>
    <dbReference type="NCBI Taxonomy" id="48710"/>
    <lineage>
        <taxon>Eukaryota</taxon>
        <taxon>Metazoa</taxon>
        <taxon>Ecdysozoa</taxon>
        <taxon>Arthropoda</taxon>
        <taxon>Hexapoda</taxon>
        <taxon>Collembola</taxon>
        <taxon>Entomobryomorpha</taxon>
        <taxon>Entomobryoidea</taxon>
        <taxon>Orchesellidae</taxon>
        <taxon>Orchesellinae</taxon>
        <taxon>Orchesella</taxon>
    </lineage>
</organism>
<dbReference type="InterPro" id="IPR000299">
    <property type="entry name" value="FERM_domain"/>
</dbReference>
<feature type="region of interest" description="Disordered" evidence="2">
    <location>
        <begin position="1"/>
        <end position="78"/>
    </location>
</feature>
<dbReference type="PANTHER" id="PTHR13283:SF10">
    <property type="entry name" value="FERM DOMAIN-CONTAINING PROTEIN 8"/>
    <property type="match status" value="1"/>
</dbReference>
<dbReference type="SMART" id="SM00295">
    <property type="entry name" value="B41"/>
    <property type="match status" value="1"/>
</dbReference>
<feature type="compositionally biased region" description="Low complexity" evidence="2">
    <location>
        <begin position="24"/>
        <end position="39"/>
    </location>
</feature>
<feature type="domain" description="FERM" evidence="3">
    <location>
        <begin position="110"/>
        <end position="453"/>
    </location>
</feature>
<protein>
    <recommendedName>
        <fullName evidence="1">FERM domain-containing protein 8</fullName>
    </recommendedName>
</protein>
<proteinExistence type="predicted"/>
<dbReference type="InterPro" id="IPR011993">
    <property type="entry name" value="PH-like_dom_sf"/>
</dbReference>
<evidence type="ECO:0000256" key="2">
    <source>
        <dbReference type="SAM" id="MobiDB-lite"/>
    </source>
</evidence>
<reference evidence="4 5" key="1">
    <citation type="submission" date="2024-08" db="EMBL/GenBank/DDBJ databases">
        <authorList>
            <person name="Cucini C."/>
            <person name="Frati F."/>
        </authorList>
    </citation>
    <scope>NUCLEOTIDE SEQUENCE [LARGE SCALE GENOMIC DNA]</scope>
</reference>
<dbReference type="Gene3D" id="3.10.20.90">
    <property type="entry name" value="Phosphatidylinositol 3-kinase Catalytic Subunit, Chain A, domain 1"/>
    <property type="match status" value="1"/>
</dbReference>
<evidence type="ECO:0000313" key="5">
    <source>
        <dbReference type="Proteomes" id="UP001642540"/>
    </source>
</evidence>
<comment type="caution">
    <text evidence="4">The sequence shown here is derived from an EMBL/GenBank/DDBJ whole genome shotgun (WGS) entry which is preliminary data.</text>
</comment>
<gene>
    <name evidence="4" type="ORF">ODALV1_LOCUS7680</name>
</gene>
<dbReference type="InterPro" id="IPR051594">
    <property type="entry name" value="KRIT1/FRMD8"/>
</dbReference>
<dbReference type="Pfam" id="PF24522">
    <property type="entry name" value="KRIT1_FRMD8_FERM_C"/>
    <property type="match status" value="1"/>
</dbReference>
<name>A0ABP1Q9B0_9HEXA</name>
<evidence type="ECO:0000259" key="3">
    <source>
        <dbReference type="PROSITE" id="PS50057"/>
    </source>
</evidence>
<evidence type="ECO:0000313" key="4">
    <source>
        <dbReference type="EMBL" id="CAL8090551.1"/>
    </source>
</evidence>
<dbReference type="Pfam" id="PF00373">
    <property type="entry name" value="FERM_M"/>
    <property type="match status" value="1"/>
</dbReference>
<dbReference type="Gene3D" id="2.30.29.30">
    <property type="entry name" value="Pleckstrin-homology domain (PH domain)/Phosphotyrosine-binding domain (PTB)"/>
    <property type="match status" value="1"/>
</dbReference>
<accession>A0ABP1Q9B0</accession>
<dbReference type="EMBL" id="CAXLJM020000024">
    <property type="protein sequence ID" value="CAL8090551.1"/>
    <property type="molecule type" value="Genomic_DNA"/>
</dbReference>
<sequence>MMIIVEERLGRSDHRSGGGGGATSLGPSSAAVSAVGGVSKNAGPPVNPSPQRLSLMGAVGGSDPHSPGDGEDGGFQERLIPPRKTSVETQTMTDDSYYQRKITPRVPKRCKIAVYLATGTAVILEPDSGSSCTAKELLQSIVESEELALPPYAGEVFSLWMASSFLEVQLKPNQQPLGVRKNWKRLLHNYSSATHLEAESDDPRICLRRSAFLTKQEEMRITDGKILELFYAEARHNILSGRYPCEADDYSMLGALQAGIEMGTYNTEIHTFEFFRQNQRQFLPEHVCEATWIPSFLSNRRKNSPAYLLLENFRRIPPTTPSRKLVRKYLELCWSLPYYGSAMFHGQVESPAKGLWSILDHPDNFVLVAINSHSLHVIDYYRNRILVGARFESLKVELGWPSNETNPNCLPCLFLQFSELESRQSKMLQIFSKQAPMMDALISRFHRARSRSHHGLESCDDVDGHGAMEAAEIDGDFFVSLKTVTQCGEENSCLSNKLSELALAAFDEEGICVSKAGSWAFAQ</sequence>
<dbReference type="InterPro" id="IPR019748">
    <property type="entry name" value="FERM_central"/>
</dbReference>
<dbReference type="InterPro" id="IPR057096">
    <property type="entry name" value="KRIT1_FRMD8_FERM_C"/>
</dbReference>
<dbReference type="PROSITE" id="PS50057">
    <property type="entry name" value="FERM_3"/>
    <property type="match status" value="1"/>
</dbReference>